<evidence type="ECO:0000256" key="6">
    <source>
        <dbReference type="ARBA" id="ARBA00022692"/>
    </source>
</evidence>
<dbReference type="SMART" id="SM01323">
    <property type="entry name" value="YajC"/>
    <property type="match status" value="1"/>
</dbReference>
<evidence type="ECO:0000256" key="10">
    <source>
        <dbReference type="ARBA" id="ARBA00023136"/>
    </source>
</evidence>
<reference evidence="12" key="2">
    <citation type="journal article" date="2022" name="Res Sq">
        <title>Evolution of multicellular longitudinally dividing oral cavity symbionts (Neisseriaceae).</title>
        <authorList>
            <person name="Nyongesa S."/>
            <person name="Weber P."/>
            <person name="Bernet E."/>
            <person name="Pullido F."/>
            <person name="Nieckarz M."/>
            <person name="Delaby M."/>
            <person name="Nieves C."/>
            <person name="Viehboeck T."/>
            <person name="Krause N."/>
            <person name="Rivera-Millot A."/>
            <person name="Nakamura A."/>
            <person name="Vischer N."/>
            <person name="VanNieuwenhze M."/>
            <person name="Brun Y."/>
            <person name="Cava F."/>
            <person name="Bulgheresi S."/>
            <person name="Veyrier F."/>
        </authorList>
    </citation>
    <scope>NUCLEOTIDE SEQUENCE</scope>
    <source>
        <strain evidence="12">SAG 1488-6</strain>
    </source>
</reference>
<evidence type="ECO:0000256" key="11">
    <source>
        <dbReference type="SAM" id="Phobius"/>
    </source>
</evidence>
<dbReference type="InterPro" id="IPR003849">
    <property type="entry name" value="Preprotein_translocase_YajC"/>
</dbReference>
<reference evidence="12" key="1">
    <citation type="submission" date="2021-12" db="EMBL/GenBank/DDBJ databases">
        <authorList>
            <person name="Veyrier F.J."/>
        </authorList>
    </citation>
    <scope>NUCLEOTIDE SEQUENCE</scope>
    <source>
        <strain evidence="12">SAG 1488-6</strain>
    </source>
</reference>
<comment type="similarity">
    <text evidence="2">Belongs to the YajC family.</text>
</comment>
<evidence type="ECO:0000313" key="13">
    <source>
        <dbReference type="Proteomes" id="UP000832034"/>
    </source>
</evidence>
<evidence type="ECO:0000256" key="5">
    <source>
        <dbReference type="ARBA" id="ARBA00022475"/>
    </source>
</evidence>
<proteinExistence type="inferred from homology"/>
<keyword evidence="4" id="KW-0813">Transport</keyword>
<accession>A0ABY4EA23</accession>
<evidence type="ECO:0000256" key="3">
    <source>
        <dbReference type="ARBA" id="ARBA00014962"/>
    </source>
</evidence>
<protein>
    <recommendedName>
        <fullName evidence="3">Sec translocon accessory complex subunit YajC</fullName>
    </recommendedName>
</protein>
<evidence type="ECO:0000256" key="1">
    <source>
        <dbReference type="ARBA" id="ARBA00004162"/>
    </source>
</evidence>
<comment type="subcellular location">
    <subcellularLocation>
        <location evidence="1">Cell membrane</location>
        <topology evidence="1">Single-pass membrane protein</topology>
    </subcellularLocation>
</comment>
<dbReference type="EMBL" id="CP091512">
    <property type="protein sequence ID" value="UOO91785.1"/>
    <property type="molecule type" value="Genomic_DNA"/>
</dbReference>
<dbReference type="NCBIfam" id="TIGR00739">
    <property type="entry name" value="yajC"/>
    <property type="match status" value="1"/>
</dbReference>
<keyword evidence="5" id="KW-1003">Cell membrane</keyword>
<dbReference type="PANTHER" id="PTHR33909:SF1">
    <property type="entry name" value="SEC TRANSLOCON ACCESSORY COMPLEX SUBUNIT YAJC"/>
    <property type="match status" value="1"/>
</dbReference>
<keyword evidence="6 11" id="KW-0812">Transmembrane</keyword>
<dbReference type="Proteomes" id="UP000832034">
    <property type="component" value="Chromosome"/>
</dbReference>
<dbReference type="Pfam" id="PF02699">
    <property type="entry name" value="YajC"/>
    <property type="match status" value="1"/>
</dbReference>
<sequence>MNEQVLSFLPMILVLGVFYFLIMRPQQKKFKAHQQMLTELKKGDKVVTGSGMVGKITKVSDRFFTVEIAPNVNVEFERQAITARLDATGAAVEDKKD</sequence>
<keyword evidence="9" id="KW-0811">Translocation</keyword>
<dbReference type="PANTHER" id="PTHR33909">
    <property type="entry name" value="SEC TRANSLOCON ACCESSORY COMPLEX SUBUNIT YAJC"/>
    <property type="match status" value="1"/>
</dbReference>
<evidence type="ECO:0000256" key="2">
    <source>
        <dbReference type="ARBA" id="ARBA00006742"/>
    </source>
</evidence>
<keyword evidence="10 11" id="KW-0472">Membrane</keyword>
<keyword evidence="7" id="KW-0653">Protein transport</keyword>
<evidence type="ECO:0000256" key="9">
    <source>
        <dbReference type="ARBA" id="ARBA00023010"/>
    </source>
</evidence>
<name>A0ABY4EA23_VITST</name>
<evidence type="ECO:0000256" key="4">
    <source>
        <dbReference type="ARBA" id="ARBA00022448"/>
    </source>
</evidence>
<keyword evidence="13" id="KW-1185">Reference proteome</keyword>
<evidence type="ECO:0000256" key="8">
    <source>
        <dbReference type="ARBA" id="ARBA00022989"/>
    </source>
</evidence>
<evidence type="ECO:0000256" key="7">
    <source>
        <dbReference type="ARBA" id="ARBA00022927"/>
    </source>
</evidence>
<evidence type="ECO:0000313" key="12">
    <source>
        <dbReference type="EMBL" id="UOO91785.1"/>
    </source>
</evidence>
<keyword evidence="8 11" id="KW-1133">Transmembrane helix</keyword>
<organism evidence="12 13">
    <name type="scientific">Vitreoscilla stercoraria</name>
    <dbReference type="NCBI Taxonomy" id="61"/>
    <lineage>
        <taxon>Bacteria</taxon>
        <taxon>Pseudomonadati</taxon>
        <taxon>Pseudomonadota</taxon>
        <taxon>Betaproteobacteria</taxon>
        <taxon>Neisseriales</taxon>
        <taxon>Neisseriaceae</taxon>
        <taxon>Vitreoscilla</taxon>
    </lineage>
</organism>
<dbReference type="PRINTS" id="PR01853">
    <property type="entry name" value="YAJCTRNLCASE"/>
</dbReference>
<dbReference type="RefSeq" id="WP_019957476.1">
    <property type="nucleotide sequence ID" value="NZ_CP091512.1"/>
</dbReference>
<gene>
    <name evidence="12" type="primary">yajC</name>
    <name evidence="12" type="ORF">LVJ81_09100</name>
</gene>
<feature type="transmembrane region" description="Helical" evidence="11">
    <location>
        <begin position="6"/>
        <end position="22"/>
    </location>
</feature>